<dbReference type="AlphaFoldDB" id="M7BTU8"/>
<evidence type="ECO:0000313" key="1">
    <source>
        <dbReference type="EMBL" id="EMP40624.1"/>
    </source>
</evidence>
<protein>
    <submittedName>
        <fullName evidence="1">Uncharacterized protein</fullName>
    </submittedName>
</protein>
<sequence length="103" mass="11334">MGWEQEKEEPGSVENYAKCQNFSKDSVLDGGKLHSGIPTSGASHTALIQALPTPSEQEAQAESMGECQLSTHCSEDTADLRHCALFCFSVIKWLFFGTRILRI</sequence>
<organism evidence="1 2">
    <name type="scientific">Chelonia mydas</name>
    <name type="common">Green sea-turtle</name>
    <name type="synonym">Chelonia agassizi</name>
    <dbReference type="NCBI Taxonomy" id="8469"/>
    <lineage>
        <taxon>Eukaryota</taxon>
        <taxon>Metazoa</taxon>
        <taxon>Chordata</taxon>
        <taxon>Craniata</taxon>
        <taxon>Vertebrata</taxon>
        <taxon>Euteleostomi</taxon>
        <taxon>Archelosauria</taxon>
        <taxon>Testudinata</taxon>
        <taxon>Testudines</taxon>
        <taxon>Cryptodira</taxon>
        <taxon>Durocryptodira</taxon>
        <taxon>Americhelydia</taxon>
        <taxon>Chelonioidea</taxon>
        <taxon>Cheloniidae</taxon>
        <taxon>Chelonia</taxon>
    </lineage>
</organism>
<evidence type="ECO:0000313" key="2">
    <source>
        <dbReference type="Proteomes" id="UP000031443"/>
    </source>
</evidence>
<proteinExistence type="predicted"/>
<accession>M7BTU8</accession>
<dbReference type="EMBL" id="KB507513">
    <property type="protein sequence ID" value="EMP40624.1"/>
    <property type="molecule type" value="Genomic_DNA"/>
</dbReference>
<keyword evidence="2" id="KW-1185">Reference proteome</keyword>
<gene>
    <name evidence="1" type="ORF">UY3_02146</name>
</gene>
<name>M7BTU8_CHEMY</name>
<reference evidence="2" key="1">
    <citation type="journal article" date="2013" name="Nat. Genet.">
        <title>The draft genomes of soft-shell turtle and green sea turtle yield insights into the development and evolution of the turtle-specific body plan.</title>
        <authorList>
            <person name="Wang Z."/>
            <person name="Pascual-Anaya J."/>
            <person name="Zadissa A."/>
            <person name="Li W."/>
            <person name="Niimura Y."/>
            <person name="Huang Z."/>
            <person name="Li C."/>
            <person name="White S."/>
            <person name="Xiong Z."/>
            <person name="Fang D."/>
            <person name="Wang B."/>
            <person name="Ming Y."/>
            <person name="Chen Y."/>
            <person name="Zheng Y."/>
            <person name="Kuraku S."/>
            <person name="Pignatelli M."/>
            <person name="Herrero J."/>
            <person name="Beal K."/>
            <person name="Nozawa M."/>
            <person name="Li Q."/>
            <person name="Wang J."/>
            <person name="Zhang H."/>
            <person name="Yu L."/>
            <person name="Shigenobu S."/>
            <person name="Wang J."/>
            <person name="Liu J."/>
            <person name="Flicek P."/>
            <person name="Searle S."/>
            <person name="Wang J."/>
            <person name="Kuratani S."/>
            <person name="Yin Y."/>
            <person name="Aken B."/>
            <person name="Zhang G."/>
            <person name="Irie N."/>
        </authorList>
    </citation>
    <scope>NUCLEOTIDE SEQUENCE [LARGE SCALE GENOMIC DNA]</scope>
</reference>
<dbReference type="Proteomes" id="UP000031443">
    <property type="component" value="Unassembled WGS sequence"/>
</dbReference>